<proteinExistence type="inferred from homology"/>
<dbReference type="InterPro" id="IPR004635">
    <property type="entry name" value="Pept_S49_SppA"/>
</dbReference>
<dbReference type="InterPro" id="IPR047272">
    <property type="entry name" value="S49_SppA_C"/>
</dbReference>
<keyword evidence="6 8" id="KW-0472">Membrane</keyword>
<evidence type="ECO:0000313" key="10">
    <source>
        <dbReference type="EMBL" id="OBS09332.1"/>
    </source>
</evidence>
<gene>
    <name evidence="10" type="ORF">Thpro_021660</name>
</gene>
<dbReference type="NCBIfam" id="TIGR00705">
    <property type="entry name" value="SppA_67K"/>
    <property type="match status" value="1"/>
</dbReference>
<dbReference type="InterPro" id="IPR004634">
    <property type="entry name" value="Pept_S49_pIV"/>
</dbReference>
<reference evidence="10 11" key="1">
    <citation type="journal article" date="2014" name="Genome Announc.">
        <title>Draft Genome Sequence of the Iron-Oxidizing, Acidophilic, and Halotolerant 'Thiobacillus prosperus' Type Strain DSM 5130.</title>
        <authorList>
            <person name="Ossandon F.J."/>
            <person name="Cardenas J.P."/>
            <person name="Corbett M."/>
            <person name="Quatrini R."/>
            <person name="Holmes D.S."/>
            <person name="Watkin E."/>
        </authorList>
    </citation>
    <scope>NUCLEOTIDE SEQUENCE [LARGE SCALE GENOMIC DNA]</scope>
    <source>
        <strain evidence="10 11">DSM 5130</strain>
    </source>
</reference>
<keyword evidence="8" id="KW-0812">Transmembrane</keyword>
<dbReference type="OrthoDB" id="9764363at2"/>
<name>A0A1A6C438_9GAMM</name>
<keyword evidence="11" id="KW-1185">Reference proteome</keyword>
<dbReference type="NCBIfam" id="TIGR00706">
    <property type="entry name" value="SppA_dom"/>
    <property type="match status" value="1"/>
</dbReference>
<dbReference type="EMBL" id="JQSG02000003">
    <property type="protein sequence ID" value="OBS09332.1"/>
    <property type="molecule type" value="Genomic_DNA"/>
</dbReference>
<dbReference type="Gene3D" id="6.20.330.10">
    <property type="match status" value="1"/>
</dbReference>
<feature type="active site" description="Proton donor/acceptor" evidence="7">
    <location>
        <position position="199"/>
    </location>
</feature>
<dbReference type="SUPFAM" id="SSF52096">
    <property type="entry name" value="ClpP/crotonase"/>
    <property type="match status" value="2"/>
</dbReference>
<comment type="subcellular location">
    <subcellularLocation>
        <location evidence="1">Membrane</location>
    </subcellularLocation>
</comment>
<dbReference type="Pfam" id="PF01343">
    <property type="entry name" value="Peptidase_S49"/>
    <property type="match status" value="2"/>
</dbReference>
<dbReference type="InterPro" id="IPR047217">
    <property type="entry name" value="S49_SppA_67K_type_N"/>
</dbReference>
<dbReference type="GO" id="GO:0008236">
    <property type="term" value="F:serine-type peptidase activity"/>
    <property type="evidence" value="ECO:0007669"/>
    <property type="project" value="UniProtKB-KW"/>
</dbReference>
<evidence type="ECO:0000256" key="4">
    <source>
        <dbReference type="ARBA" id="ARBA00022801"/>
    </source>
</evidence>
<feature type="domain" description="Peptidase S49" evidence="9">
    <location>
        <begin position="382"/>
        <end position="533"/>
    </location>
</feature>
<dbReference type="AlphaFoldDB" id="A0A1A6C438"/>
<dbReference type="GO" id="GO:0016020">
    <property type="term" value="C:membrane"/>
    <property type="evidence" value="ECO:0007669"/>
    <property type="project" value="UniProtKB-SubCell"/>
</dbReference>
<evidence type="ECO:0000256" key="1">
    <source>
        <dbReference type="ARBA" id="ARBA00004370"/>
    </source>
</evidence>
<evidence type="ECO:0000256" key="7">
    <source>
        <dbReference type="PIRSR" id="PIRSR001217-1"/>
    </source>
</evidence>
<keyword evidence="8" id="KW-1133">Transmembrane helix</keyword>
<evidence type="ECO:0000259" key="9">
    <source>
        <dbReference type="Pfam" id="PF01343"/>
    </source>
</evidence>
<feature type="transmembrane region" description="Helical" evidence="8">
    <location>
        <begin position="21"/>
        <end position="39"/>
    </location>
</feature>
<dbReference type="GO" id="GO:0006465">
    <property type="term" value="P:signal peptide processing"/>
    <property type="evidence" value="ECO:0007669"/>
    <property type="project" value="InterPro"/>
</dbReference>
<dbReference type="Proteomes" id="UP000029273">
    <property type="component" value="Unassembled WGS sequence"/>
</dbReference>
<evidence type="ECO:0000256" key="5">
    <source>
        <dbReference type="ARBA" id="ARBA00022825"/>
    </source>
</evidence>
<protein>
    <submittedName>
        <fullName evidence="10">Signal peptide peptidase SppA</fullName>
    </submittedName>
</protein>
<dbReference type="InterPro" id="IPR029045">
    <property type="entry name" value="ClpP/crotonase-like_dom_sf"/>
</dbReference>
<evidence type="ECO:0000256" key="3">
    <source>
        <dbReference type="ARBA" id="ARBA00022670"/>
    </source>
</evidence>
<accession>A0A1A6C438</accession>
<dbReference type="PANTHER" id="PTHR33209:SF1">
    <property type="entry name" value="PEPTIDASE S49 DOMAIN-CONTAINING PROTEIN"/>
    <property type="match status" value="1"/>
</dbReference>
<keyword evidence="5" id="KW-0720">Serine protease</keyword>
<dbReference type="PIRSF" id="PIRSF001217">
    <property type="entry name" value="Protease_4_SppA"/>
    <property type="match status" value="1"/>
</dbReference>
<sequence>MGKLMKLLRWVDRLLHGIRRGLLNLITLAVLAAILFAVFHSSEGPGVPQGAVLTVAPEGHLVYSYSESDWQRAIDDLLDRPDNEVLIRSLTDAIDRAARDPRIKLMTLNLNRFDGGSITQLETVADALARFRKAGKPIYAYAGSYSQGAYLLAAEANHVYMNPLGTVMIVGYGAYQPYFKTLLDRIGVTMYAFRKGKYKSAVEPFTRTGMSPDAREENAAWLRTWWNSYATRVAAARGLEPAQIEGYASRLPQLVDAAGGNTAELARRQGLVNVIAGWQRFEKAVAKAAGQPLAQAQIDYLDYDAATRPHAAQSAAVAVVPLDGMIVGGDNAIPGAVASGPTVRQLDRLLHDAAVRAVVLQVDSPGGSVDASEDIRAAVLRLRAAGKPVVVSMGTLAASGAYMISSAAQTLYAEPTTLTADIGVFALVPNVSAALGKLGIDVGGIGTTPTVGSESPMMPLRPETASALQSHVNYLYKRFVSQVAEGRKLGFDQVDAVAQGRAWSGKDALRLKLVDHLGGIANAIADAARLAHLKPDGYRVDYLPRAGQKRGFAGLGQSMGLMTRAALGGGHGMRGLADMARLLGLPARELRDTTQLLRSARPYGYFAYAPVTWMH</sequence>
<dbReference type="InterPro" id="IPR002142">
    <property type="entry name" value="Peptidase_S49"/>
</dbReference>
<keyword evidence="4" id="KW-0378">Hydrolase</keyword>
<evidence type="ECO:0000313" key="11">
    <source>
        <dbReference type="Proteomes" id="UP000029273"/>
    </source>
</evidence>
<evidence type="ECO:0000256" key="6">
    <source>
        <dbReference type="ARBA" id="ARBA00023136"/>
    </source>
</evidence>
<dbReference type="Gene3D" id="3.90.226.10">
    <property type="entry name" value="2-enoyl-CoA Hydratase, Chain A, domain 1"/>
    <property type="match status" value="3"/>
</dbReference>
<comment type="similarity">
    <text evidence="2">Belongs to the peptidase S49 family.</text>
</comment>
<evidence type="ECO:0000256" key="8">
    <source>
        <dbReference type="SAM" id="Phobius"/>
    </source>
</evidence>
<dbReference type="PANTHER" id="PTHR33209">
    <property type="entry name" value="PROTEASE 4"/>
    <property type="match status" value="1"/>
</dbReference>
<feature type="domain" description="Peptidase S49" evidence="9">
    <location>
        <begin position="131"/>
        <end position="273"/>
    </location>
</feature>
<dbReference type="STRING" id="160660.BJI67_01385"/>
<keyword evidence="3" id="KW-0645">Protease</keyword>
<dbReference type="CDD" id="cd07018">
    <property type="entry name" value="S49_SppA_67K_type"/>
    <property type="match status" value="1"/>
</dbReference>
<dbReference type="CDD" id="cd07023">
    <property type="entry name" value="S49_Sppa_N_C"/>
    <property type="match status" value="1"/>
</dbReference>
<organism evidence="10 11">
    <name type="scientific">Acidihalobacter prosperus</name>
    <dbReference type="NCBI Taxonomy" id="160660"/>
    <lineage>
        <taxon>Bacteria</taxon>
        <taxon>Pseudomonadati</taxon>
        <taxon>Pseudomonadota</taxon>
        <taxon>Gammaproteobacteria</taxon>
        <taxon>Chromatiales</taxon>
        <taxon>Ectothiorhodospiraceae</taxon>
        <taxon>Acidihalobacter</taxon>
    </lineage>
</organism>
<feature type="active site" description="Nucleophile" evidence="7">
    <location>
        <position position="399"/>
    </location>
</feature>
<evidence type="ECO:0000256" key="2">
    <source>
        <dbReference type="ARBA" id="ARBA00008683"/>
    </source>
</evidence>
<dbReference type="RefSeq" id="WP_038090399.1">
    <property type="nucleotide sequence ID" value="NZ_JQSG02000003.1"/>
</dbReference>
<comment type="caution">
    <text evidence="10">The sequence shown here is derived from an EMBL/GenBank/DDBJ whole genome shotgun (WGS) entry which is preliminary data.</text>
</comment>